<organism evidence="2 3">
    <name type="scientific">Nitrosopumilus zosterae</name>
    <dbReference type="NCBI Taxonomy" id="718286"/>
    <lineage>
        <taxon>Archaea</taxon>
        <taxon>Nitrososphaerota</taxon>
        <taxon>Nitrososphaeria</taxon>
        <taxon>Nitrosopumilales</taxon>
        <taxon>Nitrosopumilaceae</taxon>
        <taxon>Nitrosopumilus</taxon>
    </lineage>
</organism>
<proteinExistence type="predicted"/>
<dbReference type="Pfam" id="PF13302">
    <property type="entry name" value="Acetyltransf_3"/>
    <property type="match status" value="1"/>
</dbReference>
<dbReference type="PROSITE" id="PS51186">
    <property type="entry name" value="GNAT"/>
    <property type="match status" value="1"/>
</dbReference>
<evidence type="ECO:0000259" key="1">
    <source>
        <dbReference type="PROSITE" id="PS51186"/>
    </source>
</evidence>
<feature type="domain" description="N-acetyltransferase" evidence="1">
    <location>
        <begin position="1"/>
        <end position="116"/>
    </location>
</feature>
<sequence length="116" mass="13984">MKERDPKYNISHKKMPNYSQHEKFVLSKPYDKWYIILKSSKEIGSIYLTKENEIGIFIKKNMQKKGIGFNVLKTLMEKNPRKRYLANINPMNKKSIRFFKNNGFKLIQYTFELEIK</sequence>
<protein>
    <recommendedName>
        <fullName evidence="1">N-acetyltransferase domain-containing protein</fullName>
    </recommendedName>
</protein>
<dbReference type="GO" id="GO:0016747">
    <property type="term" value="F:acyltransferase activity, transferring groups other than amino-acyl groups"/>
    <property type="evidence" value="ECO:0007669"/>
    <property type="project" value="InterPro"/>
</dbReference>
<evidence type="ECO:0000313" key="3">
    <source>
        <dbReference type="Proteomes" id="UP000245829"/>
    </source>
</evidence>
<dbReference type="Proteomes" id="UP000245829">
    <property type="component" value="Unassembled WGS sequence"/>
</dbReference>
<dbReference type="EMBL" id="BGKI01000012">
    <property type="protein sequence ID" value="GBH35154.1"/>
    <property type="molecule type" value="Genomic_DNA"/>
</dbReference>
<comment type="caution">
    <text evidence="2">The sequence shown here is derived from an EMBL/GenBank/DDBJ whole genome shotgun (WGS) entry which is preliminary data.</text>
</comment>
<gene>
    <name evidence="2" type="ORF">NZNM25_19450</name>
</gene>
<dbReference type="InterPro" id="IPR016181">
    <property type="entry name" value="Acyl_CoA_acyltransferase"/>
</dbReference>
<accession>A0A2S2KU28</accession>
<evidence type="ECO:0000313" key="2">
    <source>
        <dbReference type="EMBL" id="GBH35154.1"/>
    </source>
</evidence>
<reference evidence="2 3" key="1">
    <citation type="submission" date="2018-05" db="EMBL/GenBank/DDBJ databases">
        <title>genome sequencing of Nitrosopumilus sp. NM25.</title>
        <authorList>
            <person name="Mori K."/>
            <person name="Nakagawa T."/>
        </authorList>
    </citation>
    <scope>NUCLEOTIDE SEQUENCE [LARGE SCALE GENOMIC DNA]</scope>
    <source>
        <strain evidence="2 3">NM25</strain>
    </source>
</reference>
<dbReference type="SUPFAM" id="SSF55729">
    <property type="entry name" value="Acyl-CoA N-acyltransferases (Nat)"/>
    <property type="match status" value="1"/>
</dbReference>
<dbReference type="GeneID" id="76210175"/>
<keyword evidence="3" id="KW-1185">Reference proteome</keyword>
<name>A0A2S2KU28_9ARCH</name>
<dbReference type="AlphaFoldDB" id="A0A2S2KU28"/>
<dbReference type="Gene3D" id="3.40.630.30">
    <property type="match status" value="1"/>
</dbReference>
<dbReference type="RefSeq" id="WP_264953692.1">
    <property type="nucleotide sequence ID" value="NZ_AP026695.1"/>
</dbReference>
<dbReference type="InterPro" id="IPR000182">
    <property type="entry name" value="GNAT_dom"/>
</dbReference>